<dbReference type="Gene3D" id="1.10.10.10">
    <property type="entry name" value="Winged helix-like DNA-binding domain superfamily/Winged helix DNA-binding domain"/>
    <property type="match status" value="1"/>
</dbReference>
<dbReference type="Gene3D" id="3.10.450.50">
    <property type="match status" value="1"/>
</dbReference>
<dbReference type="NCBIfam" id="TIGR02937">
    <property type="entry name" value="sigma70-ECF"/>
    <property type="match status" value="1"/>
</dbReference>
<dbReference type="Pfam" id="PF08281">
    <property type="entry name" value="Sigma70_r4_2"/>
    <property type="match status" value="1"/>
</dbReference>
<keyword evidence="4" id="KW-0731">Sigma factor</keyword>
<feature type="domain" description="RNA polymerase sigma factor 70 region 4 type 2" evidence="8">
    <location>
        <begin position="109"/>
        <end position="157"/>
    </location>
</feature>
<dbReference type="PANTHER" id="PTHR43133">
    <property type="entry name" value="RNA POLYMERASE ECF-TYPE SIGMA FACTO"/>
    <property type="match status" value="1"/>
</dbReference>
<keyword evidence="6" id="KW-0804">Transcription</keyword>
<sequence>MADGSLEPEAFERMLADLRPKLHRYCARMVGSAIEGEDVVQDAMVKAAQAFPAAGDIGRPDAWLFRIAHNTALDALRSRKRRPTAELTVEPAGPADAAESRVAVASSLAVLMALPVSQRAAVVLMDVLGHSNDEAVEILGVTAAAAKAALHRGRERLKTLKSEPAAPRLDPTERSRLQAYADRFNARDFDALRALLAEEVRLDLAGRLRLDGKAPVSVYFTRYSESHDWWSQPGLVDGRPALLISDPADPGRITYVVLLDWQDGEIARIRDYRYATYVLESMDLTRL</sequence>
<comment type="subunit">
    <text evidence="2">Interacts transiently with the RNA polymerase catalytic core formed by RpoA, RpoB, RpoC and RpoZ (2 alpha, 1 beta, 1 beta' and 1 omega subunit) to form the RNA polymerase holoenzyme that can initiate transcription.</text>
</comment>
<gene>
    <name evidence="9" type="ORF">QO010_004169</name>
</gene>
<organism evidence="9 10">
    <name type="scientific">Caulobacter ginsengisoli</name>
    <dbReference type="NCBI Taxonomy" id="400775"/>
    <lineage>
        <taxon>Bacteria</taxon>
        <taxon>Pseudomonadati</taxon>
        <taxon>Pseudomonadota</taxon>
        <taxon>Alphaproteobacteria</taxon>
        <taxon>Caulobacterales</taxon>
        <taxon>Caulobacteraceae</taxon>
        <taxon>Caulobacter</taxon>
    </lineage>
</organism>
<keyword evidence="10" id="KW-1185">Reference proteome</keyword>
<dbReference type="InterPro" id="IPR039425">
    <property type="entry name" value="RNA_pol_sigma-70-like"/>
</dbReference>
<feature type="domain" description="RNA polymerase sigma-70 region 2" evidence="7">
    <location>
        <begin position="17"/>
        <end position="82"/>
    </location>
</feature>
<dbReference type="InterPro" id="IPR007627">
    <property type="entry name" value="RNA_pol_sigma70_r2"/>
</dbReference>
<dbReference type="SUPFAM" id="SSF54427">
    <property type="entry name" value="NTF2-like"/>
    <property type="match status" value="1"/>
</dbReference>
<keyword evidence="5" id="KW-0238">DNA-binding</keyword>
<evidence type="ECO:0000256" key="5">
    <source>
        <dbReference type="ARBA" id="ARBA00023125"/>
    </source>
</evidence>
<dbReference type="Proteomes" id="UP001228905">
    <property type="component" value="Unassembled WGS sequence"/>
</dbReference>
<dbReference type="InterPro" id="IPR032710">
    <property type="entry name" value="NTF2-like_dom_sf"/>
</dbReference>
<evidence type="ECO:0000313" key="10">
    <source>
        <dbReference type="Proteomes" id="UP001228905"/>
    </source>
</evidence>
<dbReference type="SUPFAM" id="SSF88659">
    <property type="entry name" value="Sigma3 and sigma4 domains of RNA polymerase sigma factors"/>
    <property type="match status" value="1"/>
</dbReference>
<protein>
    <submittedName>
        <fullName evidence="9">RNA polymerase sigma-70 factor (ECF subfamily)</fullName>
    </submittedName>
</protein>
<evidence type="ECO:0000259" key="8">
    <source>
        <dbReference type="Pfam" id="PF08281"/>
    </source>
</evidence>
<dbReference type="InterPro" id="IPR013325">
    <property type="entry name" value="RNA_pol_sigma_r2"/>
</dbReference>
<evidence type="ECO:0000259" key="7">
    <source>
        <dbReference type="Pfam" id="PF04542"/>
    </source>
</evidence>
<dbReference type="PANTHER" id="PTHR43133:SF8">
    <property type="entry name" value="RNA POLYMERASE SIGMA FACTOR HI_1459-RELATED"/>
    <property type="match status" value="1"/>
</dbReference>
<dbReference type="Pfam" id="PF04542">
    <property type="entry name" value="Sigma70_r2"/>
    <property type="match status" value="1"/>
</dbReference>
<evidence type="ECO:0000313" key="9">
    <source>
        <dbReference type="EMBL" id="MDQ0466376.1"/>
    </source>
</evidence>
<comment type="similarity">
    <text evidence="1">Belongs to the sigma-70 factor family. ECF subfamily.</text>
</comment>
<accession>A0ABU0IWH7</accession>
<dbReference type="InterPro" id="IPR036388">
    <property type="entry name" value="WH-like_DNA-bd_sf"/>
</dbReference>
<dbReference type="InterPro" id="IPR013249">
    <property type="entry name" value="RNA_pol_sigma70_r4_t2"/>
</dbReference>
<proteinExistence type="inferred from homology"/>
<dbReference type="SUPFAM" id="SSF88946">
    <property type="entry name" value="Sigma2 domain of RNA polymerase sigma factors"/>
    <property type="match status" value="1"/>
</dbReference>
<evidence type="ECO:0000256" key="2">
    <source>
        <dbReference type="ARBA" id="ARBA00011344"/>
    </source>
</evidence>
<keyword evidence="3" id="KW-0805">Transcription regulation</keyword>
<evidence type="ECO:0000256" key="3">
    <source>
        <dbReference type="ARBA" id="ARBA00023015"/>
    </source>
</evidence>
<dbReference type="EMBL" id="JAUSVS010000011">
    <property type="protein sequence ID" value="MDQ0466376.1"/>
    <property type="molecule type" value="Genomic_DNA"/>
</dbReference>
<name>A0ABU0IWH7_9CAUL</name>
<evidence type="ECO:0000256" key="6">
    <source>
        <dbReference type="ARBA" id="ARBA00023163"/>
    </source>
</evidence>
<comment type="caution">
    <text evidence="9">The sequence shown here is derived from an EMBL/GenBank/DDBJ whole genome shotgun (WGS) entry which is preliminary data.</text>
</comment>
<evidence type="ECO:0000256" key="4">
    <source>
        <dbReference type="ARBA" id="ARBA00023082"/>
    </source>
</evidence>
<reference evidence="9 10" key="1">
    <citation type="submission" date="2023-07" db="EMBL/GenBank/DDBJ databases">
        <title>Genomic Encyclopedia of Type Strains, Phase IV (KMG-IV): sequencing the most valuable type-strain genomes for metagenomic binning, comparative biology and taxonomic classification.</title>
        <authorList>
            <person name="Goeker M."/>
        </authorList>
    </citation>
    <scope>NUCLEOTIDE SEQUENCE [LARGE SCALE GENOMIC DNA]</scope>
    <source>
        <strain evidence="9 10">DSM 18695</strain>
    </source>
</reference>
<dbReference type="RefSeq" id="WP_307352433.1">
    <property type="nucleotide sequence ID" value="NZ_JAUSVS010000011.1"/>
</dbReference>
<evidence type="ECO:0000256" key="1">
    <source>
        <dbReference type="ARBA" id="ARBA00010641"/>
    </source>
</evidence>
<dbReference type="Gene3D" id="1.10.1740.10">
    <property type="match status" value="1"/>
</dbReference>
<dbReference type="InterPro" id="IPR013324">
    <property type="entry name" value="RNA_pol_sigma_r3/r4-like"/>
</dbReference>
<dbReference type="InterPro" id="IPR014284">
    <property type="entry name" value="RNA_pol_sigma-70_dom"/>
</dbReference>